<evidence type="ECO:0000313" key="2">
    <source>
        <dbReference type="EMBL" id="KAK2555646.1"/>
    </source>
</evidence>
<sequence length="24" mass="2849">MNVSKRCRSWVKGRKKGTRSSLKR</sequence>
<keyword evidence="3" id="KW-1185">Reference proteome</keyword>
<comment type="caution">
    <text evidence="2">The sequence shown here is derived from an EMBL/GenBank/DDBJ whole genome shotgun (WGS) entry which is preliminary data.</text>
</comment>
<organism evidence="2 3">
    <name type="scientific">Acropora cervicornis</name>
    <name type="common">Staghorn coral</name>
    <dbReference type="NCBI Taxonomy" id="6130"/>
    <lineage>
        <taxon>Eukaryota</taxon>
        <taxon>Metazoa</taxon>
        <taxon>Cnidaria</taxon>
        <taxon>Anthozoa</taxon>
        <taxon>Hexacorallia</taxon>
        <taxon>Scleractinia</taxon>
        <taxon>Astrocoeniina</taxon>
        <taxon>Acroporidae</taxon>
        <taxon>Acropora</taxon>
    </lineage>
</organism>
<reference evidence="2" key="2">
    <citation type="journal article" date="2023" name="Science">
        <title>Genomic signatures of disease resistance in endangered staghorn corals.</title>
        <authorList>
            <person name="Vollmer S.V."/>
            <person name="Selwyn J.D."/>
            <person name="Despard B.A."/>
            <person name="Roesel C.L."/>
        </authorList>
    </citation>
    <scope>NUCLEOTIDE SEQUENCE</scope>
    <source>
        <strain evidence="2">K2</strain>
    </source>
</reference>
<evidence type="ECO:0000313" key="3">
    <source>
        <dbReference type="Proteomes" id="UP001249851"/>
    </source>
</evidence>
<dbReference type="Proteomes" id="UP001249851">
    <property type="component" value="Unassembled WGS sequence"/>
</dbReference>
<gene>
    <name evidence="2" type="ORF">P5673_022669</name>
</gene>
<accession>A0AAD9UZI8</accession>
<dbReference type="EMBL" id="JARQWQ010000061">
    <property type="protein sequence ID" value="KAK2555646.1"/>
    <property type="molecule type" value="Genomic_DNA"/>
</dbReference>
<reference evidence="2" key="1">
    <citation type="journal article" date="2023" name="G3 (Bethesda)">
        <title>Whole genome assembly and annotation of the endangered Caribbean coral Acropora cervicornis.</title>
        <authorList>
            <person name="Selwyn J.D."/>
            <person name="Vollmer S.V."/>
        </authorList>
    </citation>
    <scope>NUCLEOTIDE SEQUENCE</scope>
    <source>
        <strain evidence="2">K2</strain>
    </source>
</reference>
<name>A0AAD9UZI8_ACRCE</name>
<dbReference type="AlphaFoldDB" id="A0AAD9UZI8"/>
<proteinExistence type="predicted"/>
<evidence type="ECO:0000256" key="1">
    <source>
        <dbReference type="SAM" id="MobiDB-lite"/>
    </source>
</evidence>
<protein>
    <submittedName>
        <fullName evidence="2">Uncharacterized protein</fullName>
    </submittedName>
</protein>
<feature type="region of interest" description="Disordered" evidence="1">
    <location>
        <begin position="1"/>
        <end position="24"/>
    </location>
</feature>